<dbReference type="SUPFAM" id="SSF48371">
    <property type="entry name" value="ARM repeat"/>
    <property type="match status" value="1"/>
</dbReference>
<dbReference type="Gene3D" id="1.25.10.10">
    <property type="entry name" value="Leucine-rich Repeat Variant"/>
    <property type="match status" value="1"/>
</dbReference>
<dbReference type="OrthoDB" id="10263554at2759"/>
<proteinExistence type="inferred from homology"/>
<dbReference type="PANTHER" id="PTHR10698:SF0">
    <property type="entry name" value="V-TYPE PROTON ATPASE SUBUNIT H"/>
    <property type="match status" value="1"/>
</dbReference>
<evidence type="ECO:0000313" key="7">
    <source>
        <dbReference type="EMBL" id="RKO86727.1"/>
    </source>
</evidence>
<dbReference type="InterPro" id="IPR011987">
    <property type="entry name" value="ATPase_V1-cplx_hsu_C"/>
</dbReference>
<sequence length="463" mass="52431">MTNPAPAAVEEQEVSIQPPVVGSHNNYLSDQTNAIRARTIPWEGYQRASLITEEELSQIRQFEKSPSAALNEVWRAGSKYILLFLDLLQKLSRQDTIQNTLVLIDDVLTENEERAQIFYDLAKEKGDPNLPYAPFVKLLQKDDEYIQLKSAKIVTFLILRADPSLPYDPKELFNKIASLLQNSNPSVVDIAVQFLQTLLSVPRYRLIFYQIPGGMASLVDILKKNPPNAQMQYQVIYNFWLLTFIPEIAADLQRKYDIFPTMIEIAKSAIKEKVVRVILSTFVNILTIAPEENMIAMLGNKLLNTCETLSGRKWSDTEISDDLTLMKEELGKSVANLSTFDEYSSEVKSGKLDWSPSHLSEKFWKQNAIRLNEKDYELLRILSRLIAISTDAKVLAVAAHDIGQYVKYCSNGKFAEIGAKTQVMELMTHENADVKYQALIAVQYVGPQVPSEFCATHVSNRVD</sequence>
<dbReference type="GO" id="GO:0046961">
    <property type="term" value="F:proton-transporting ATPase activity, rotational mechanism"/>
    <property type="evidence" value="ECO:0007669"/>
    <property type="project" value="UniProtKB-UniRule"/>
</dbReference>
<evidence type="ECO:0000256" key="5">
    <source>
        <dbReference type="PIRNR" id="PIRNR032184"/>
    </source>
</evidence>
<keyword evidence="2 5" id="KW-0813">Transport</keyword>
<evidence type="ECO:0000256" key="3">
    <source>
        <dbReference type="ARBA" id="ARBA00022781"/>
    </source>
</evidence>
<dbReference type="Pfam" id="PF03224">
    <property type="entry name" value="V-ATPase_H_N"/>
    <property type="match status" value="1"/>
</dbReference>
<dbReference type="Gene3D" id="1.25.40.150">
    <property type="entry name" value="V-type ATPase, subunit H, C-terminal domain"/>
    <property type="match status" value="1"/>
</dbReference>
<dbReference type="AlphaFoldDB" id="A0A4V1IQJ0"/>
<name>A0A4V1IQJ0_9FUNG</name>
<comment type="similarity">
    <text evidence="1 5">Belongs to the V-ATPase H subunit family.</text>
</comment>
<evidence type="ECO:0000313" key="8">
    <source>
        <dbReference type="Proteomes" id="UP000269721"/>
    </source>
</evidence>
<feature type="domain" description="ATPase V1 complex subunit H C-terminal" evidence="6">
    <location>
        <begin position="336"/>
        <end position="444"/>
    </location>
</feature>
<dbReference type="InterPro" id="IPR016024">
    <property type="entry name" value="ARM-type_fold"/>
</dbReference>
<protein>
    <recommendedName>
        <fullName evidence="5">V-type proton ATPase subunit H</fullName>
    </recommendedName>
</protein>
<dbReference type="InterPro" id="IPR004908">
    <property type="entry name" value="ATPase_V1-cplx_hsu"/>
</dbReference>
<dbReference type="InterPro" id="IPR038497">
    <property type="entry name" value="ATPase_V1-cplx_hsu_C_sf"/>
</dbReference>
<keyword evidence="4 5" id="KW-0406">Ion transport</keyword>
<dbReference type="GO" id="GO:0000329">
    <property type="term" value="C:fungal-type vacuole membrane"/>
    <property type="evidence" value="ECO:0007669"/>
    <property type="project" value="TreeGrafter"/>
</dbReference>
<evidence type="ECO:0000256" key="1">
    <source>
        <dbReference type="ARBA" id="ARBA00008613"/>
    </source>
</evidence>
<comment type="function">
    <text evidence="5">Subunit of the V1 complex of vacuolar(H+)-ATPase (V-ATPase), a multisubunit enzyme composed of a peripheral complex (V1) that hydrolyzes ATP and a membrane integral complex (V0) that translocates protons. V-ATPase is responsible for acidifying and maintaining the pH of intracellular compartments.</text>
</comment>
<dbReference type="GO" id="GO:0000221">
    <property type="term" value="C:vacuolar proton-transporting V-type ATPase, V1 domain"/>
    <property type="evidence" value="ECO:0007669"/>
    <property type="project" value="UniProtKB-UniRule"/>
</dbReference>
<reference evidence="8" key="1">
    <citation type="journal article" date="2018" name="Nat. Microbiol.">
        <title>Leveraging single-cell genomics to expand the fungal tree of life.</title>
        <authorList>
            <person name="Ahrendt S.R."/>
            <person name="Quandt C.A."/>
            <person name="Ciobanu D."/>
            <person name="Clum A."/>
            <person name="Salamov A."/>
            <person name="Andreopoulos B."/>
            <person name="Cheng J.F."/>
            <person name="Woyke T."/>
            <person name="Pelin A."/>
            <person name="Henrissat B."/>
            <person name="Reynolds N.K."/>
            <person name="Benny G.L."/>
            <person name="Smith M.E."/>
            <person name="James T.Y."/>
            <person name="Grigoriev I.V."/>
        </authorList>
    </citation>
    <scope>NUCLEOTIDE SEQUENCE [LARGE SCALE GENOMIC DNA]</scope>
</reference>
<evidence type="ECO:0000259" key="6">
    <source>
        <dbReference type="Pfam" id="PF11698"/>
    </source>
</evidence>
<keyword evidence="3 5" id="KW-0375">Hydrogen ion transport</keyword>
<dbReference type="EMBL" id="KZ997960">
    <property type="protein sequence ID" value="RKO86727.1"/>
    <property type="molecule type" value="Genomic_DNA"/>
</dbReference>
<dbReference type="PANTHER" id="PTHR10698">
    <property type="entry name" value="V-TYPE PROTON ATPASE SUBUNIT H"/>
    <property type="match status" value="1"/>
</dbReference>
<evidence type="ECO:0000256" key="2">
    <source>
        <dbReference type="ARBA" id="ARBA00022448"/>
    </source>
</evidence>
<gene>
    <name evidence="7" type="ORF">BDK51DRAFT_16060</name>
</gene>
<dbReference type="PIRSF" id="PIRSF032184">
    <property type="entry name" value="ATPase_V1_H"/>
    <property type="match status" value="1"/>
</dbReference>
<evidence type="ECO:0000256" key="4">
    <source>
        <dbReference type="ARBA" id="ARBA00023065"/>
    </source>
</evidence>
<accession>A0A4V1IQJ0</accession>
<dbReference type="Pfam" id="PF11698">
    <property type="entry name" value="V-ATPase_H_C"/>
    <property type="match status" value="1"/>
</dbReference>
<keyword evidence="8" id="KW-1185">Reference proteome</keyword>
<dbReference type="Proteomes" id="UP000269721">
    <property type="component" value="Unassembled WGS sequence"/>
</dbReference>
<organism evidence="7 8">
    <name type="scientific">Blyttiomyces helicus</name>
    <dbReference type="NCBI Taxonomy" id="388810"/>
    <lineage>
        <taxon>Eukaryota</taxon>
        <taxon>Fungi</taxon>
        <taxon>Fungi incertae sedis</taxon>
        <taxon>Chytridiomycota</taxon>
        <taxon>Chytridiomycota incertae sedis</taxon>
        <taxon>Chytridiomycetes</taxon>
        <taxon>Chytridiomycetes incertae sedis</taxon>
        <taxon>Blyttiomyces</taxon>
    </lineage>
</organism>
<dbReference type="InterPro" id="IPR011989">
    <property type="entry name" value="ARM-like"/>
</dbReference>
<comment type="subunit">
    <text evidence="5">V-ATPase is a heteromultimeric enzyme made up of two complexes: the ATP-hydrolytic V1 complex and the proton translocation V0 complex.</text>
</comment>